<dbReference type="Pfam" id="PF09836">
    <property type="entry name" value="DUF2063"/>
    <property type="match status" value="1"/>
</dbReference>
<dbReference type="Gene3D" id="1.10.150.690">
    <property type="entry name" value="DUF2063"/>
    <property type="match status" value="1"/>
</dbReference>
<name>A0A1H7TSJ9_9BURK</name>
<dbReference type="InterPro" id="IPR018640">
    <property type="entry name" value="DUF2063"/>
</dbReference>
<evidence type="ECO:0000313" key="2">
    <source>
        <dbReference type="EMBL" id="SEL86837.1"/>
    </source>
</evidence>
<accession>A0A1H7TSJ9</accession>
<evidence type="ECO:0000259" key="1">
    <source>
        <dbReference type="Pfam" id="PF09836"/>
    </source>
</evidence>
<dbReference type="STRING" id="416943.SAMN05445871_4782"/>
<dbReference type="AlphaFoldDB" id="A0A1H7TSJ9"/>
<dbReference type="EMBL" id="FOAJ01000016">
    <property type="protein sequence ID" value="SEL86837.1"/>
    <property type="molecule type" value="Genomic_DNA"/>
</dbReference>
<gene>
    <name evidence="2" type="ORF">SAMN05192542_11629</name>
</gene>
<reference evidence="3" key="1">
    <citation type="submission" date="2016-10" db="EMBL/GenBank/DDBJ databases">
        <authorList>
            <person name="Varghese N."/>
            <person name="Submissions S."/>
        </authorList>
    </citation>
    <scope>NUCLEOTIDE SEQUENCE [LARGE SCALE GENOMIC DNA]</scope>
    <source>
        <strain evidence="3">LMG 26416</strain>
    </source>
</reference>
<dbReference type="RefSeq" id="WP_090549670.1">
    <property type="nucleotide sequence ID" value="NZ_FNSR01000002.1"/>
</dbReference>
<organism evidence="2 3">
    <name type="scientific">Paraburkholderia caballeronis</name>
    <dbReference type="NCBI Taxonomy" id="416943"/>
    <lineage>
        <taxon>Bacteria</taxon>
        <taxon>Pseudomonadati</taxon>
        <taxon>Pseudomonadota</taxon>
        <taxon>Betaproteobacteria</taxon>
        <taxon>Burkholderiales</taxon>
        <taxon>Burkholderiaceae</taxon>
        <taxon>Paraburkholderia</taxon>
    </lineage>
</organism>
<feature type="domain" description="Putative DNA-binding" evidence="1">
    <location>
        <begin position="19"/>
        <end position="110"/>
    </location>
</feature>
<evidence type="ECO:0000313" key="3">
    <source>
        <dbReference type="Proteomes" id="UP000199120"/>
    </source>
</evidence>
<proteinExistence type="predicted"/>
<dbReference type="InterPro" id="IPR044922">
    <property type="entry name" value="DUF2063_N_sf"/>
</dbReference>
<sequence>MIRVSSSQAAANGRSLYERQKHFAAALLNPDMPMPDGLVGPDREPSVRRFNVYRNNVVTSLVDTLKATFPAVRRIVGDEFFAAMARLYVASEPPRTPVMLDYGATFADFVGTFEPARSVPYLADVARLERAWMDAYHAAESRPVDLARLGAIDSRRLSQIALTLHPSVRIVRSAFPVVAIWLMNVSENAPVAIDLFRGGEHAIVMRPVADVEVRRVTVGAATFIQGLADGATIAEATALALDDDSTFDLTNALANLFATDAIAGWSERDDCDSTTMARPA</sequence>
<keyword evidence="3" id="KW-1185">Reference proteome</keyword>
<protein>
    <recommendedName>
        <fullName evidence="1">Putative DNA-binding domain-containing protein</fullName>
    </recommendedName>
</protein>
<dbReference type="OrthoDB" id="4146344at2"/>
<dbReference type="Proteomes" id="UP000199120">
    <property type="component" value="Unassembled WGS sequence"/>
</dbReference>